<feature type="domain" description="Glutamine amidotransferase type-2" evidence="5">
    <location>
        <begin position="97"/>
        <end position="158"/>
    </location>
</feature>
<dbReference type="SUPFAM" id="SSF52402">
    <property type="entry name" value="Adenine nucleotide alpha hydrolases-like"/>
    <property type="match status" value="1"/>
</dbReference>
<evidence type="ECO:0000256" key="1">
    <source>
        <dbReference type="ARBA" id="ARBA00005187"/>
    </source>
</evidence>
<gene>
    <name evidence="6" type="ORF">KUL25_05175</name>
    <name evidence="7" type="ORF">KUL25_05180</name>
</gene>
<dbReference type="EMBL" id="JAIMBW010000001">
    <property type="protein sequence ID" value="MBY4892153.1"/>
    <property type="molecule type" value="Genomic_DNA"/>
</dbReference>
<comment type="pathway">
    <text evidence="1">Amino-acid biosynthesis; L-asparagine biosynthesis; L-asparagine from L-aspartate (L-Gln route): step 1/1.</text>
</comment>
<dbReference type="Gene3D" id="3.60.20.10">
    <property type="entry name" value="Glutamine Phosphoribosylpyrophosphate, subunit 1, domain 1"/>
    <property type="match status" value="1"/>
</dbReference>
<proteinExistence type="predicted"/>
<dbReference type="RefSeq" id="WP_257891970.1">
    <property type="nucleotide sequence ID" value="NZ_JAIMBW010000001.1"/>
</dbReference>
<dbReference type="GO" id="GO:0004066">
    <property type="term" value="F:asparagine synthase (glutamine-hydrolyzing) activity"/>
    <property type="evidence" value="ECO:0007669"/>
    <property type="project" value="UniProtKB-EC"/>
</dbReference>
<dbReference type="InterPro" id="IPR017932">
    <property type="entry name" value="GATase_2_dom"/>
</dbReference>
<dbReference type="PANTHER" id="PTHR43284:SF1">
    <property type="entry name" value="ASPARAGINE SYNTHETASE"/>
    <property type="match status" value="1"/>
</dbReference>
<dbReference type="Gene3D" id="3.40.50.620">
    <property type="entry name" value="HUPs"/>
    <property type="match status" value="2"/>
</dbReference>
<evidence type="ECO:0000259" key="4">
    <source>
        <dbReference type="Pfam" id="PF00733"/>
    </source>
</evidence>
<evidence type="ECO:0000313" key="7">
    <source>
        <dbReference type="EMBL" id="QXL88911.1"/>
    </source>
</evidence>
<dbReference type="EMBL" id="CP078073">
    <property type="protein sequence ID" value="QXL88911.1"/>
    <property type="molecule type" value="Genomic_DNA"/>
</dbReference>
<dbReference type="InterPro" id="IPR029055">
    <property type="entry name" value="Ntn_hydrolases_N"/>
</dbReference>
<evidence type="ECO:0000256" key="3">
    <source>
        <dbReference type="ARBA" id="ARBA00048741"/>
    </source>
</evidence>
<dbReference type="InterPro" id="IPR051786">
    <property type="entry name" value="ASN_synthetase/amidase"/>
</dbReference>
<evidence type="ECO:0000313" key="6">
    <source>
        <dbReference type="EMBL" id="MBY4892153.1"/>
    </source>
</evidence>
<name>A0A975YH12_9RHOB</name>
<dbReference type="InterPro" id="IPR014729">
    <property type="entry name" value="Rossmann-like_a/b/a_fold"/>
</dbReference>
<accession>A0A975YH12</accession>
<sequence length="624" mass="69387">MSFTTSVRSEFAAVVTKAADHFDHRDLLARLDRNLEAGNSAYLIISDPHCVMLAARRGAVHPAKNTLDQAFCAMSGSLHNTRDLPFAECGPLSDPSSTALNLFRSGGAAALERLEGQFAYALWDARSRTLFCGRDHFGRNPLFFHQAPDATFVATSPRLLARFAGIPLRLDRVQLTQSGLMKERGGMTHGTTFHGIQGLSAACIAQVKPNEFTVRQYWSPGSVRGVGLRRGTRAIEDYWDECRDLMFAAVEKCLPKTGPVITLLSGGLDSSAITAMAMQVLKRQNRELVSLSAIPEFAHPDQRSEREFMEQFAGFQNLRQIFVTAPERGPFDDLEKMAAGVQCPLWSSRHFMYQAFAQAANAQGASAILDGIGGEIGPTNPASAAFPQWAMQGRWVHLTRELVAMKKVSEGSSMASLFRSRLARPLLKPWANQAPDLMKRILHPSFYSDYARAQPKRQRDILYRFSQSHATRRHVAHSQNPSRNSFTDGLFGAQFMYPFLDKSLAEFAISAPVDAMVKDGYARHMVRRSLDGVLPKAIQWRTSKAPFSTDYVSRYNRQRSAAQDYVSDLRNDDPAAHIVDIQRLRQILTRDMPHDPAAAGYFDGSHVVPGALSTLAFLREFDEL</sequence>
<dbReference type="GO" id="GO:0006529">
    <property type="term" value="P:asparagine biosynthetic process"/>
    <property type="evidence" value="ECO:0007669"/>
    <property type="project" value="InterPro"/>
</dbReference>
<dbReference type="Pfam" id="PF00733">
    <property type="entry name" value="Asn_synthase"/>
    <property type="match status" value="1"/>
</dbReference>
<dbReference type="Proteomes" id="UP000693972">
    <property type="component" value="Unassembled WGS sequence"/>
</dbReference>
<comment type="catalytic activity">
    <reaction evidence="3">
        <text>L-aspartate + L-glutamine + ATP + H2O = L-asparagine + L-glutamate + AMP + diphosphate + H(+)</text>
        <dbReference type="Rhea" id="RHEA:12228"/>
        <dbReference type="ChEBI" id="CHEBI:15377"/>
        <dbReference type="ChEBI" id="CHEBI:15378"/>
        <dbReference type="ChEBI" id="CHEBI:29985"/>
        <dbReference type="ChEBI" id="CHEBI:29991"/>
        <dbReference type="ChEBI" id="CHEBI:30616"/>
        <dbReference type="ChEBI" id="CHEBI:33019"/>
        <dbReference type="ChEBI" id="CHEBI:58048"/>
        <dbReference type="ChEBI" id="CHEBI:58359"/>
        <dbReference type="ChEBI" id="CHEBI:456215"/>
        <dbReference type="EC" id="6.3.5.4"/>
    </reaction>
</comment>
<dbReference type="SUPFAM" id="SSF56235">
    <property type="entry name" value="N-terminal nucleophile aminohydrolases (Ntn hydrolases)"/>
    <property type="match status" value="1"/>
</dbReference>
<evidence type="ECO:0000259" key="5">
    <source>
        <dbReference type="Pfam" id="PF13537"/>
    </source>
</evidence>
<keyword evidence="8" id="KW-1185">Reference proteome</keyword>
<dbReference type="InterPro" id="IPR001962">
    <property type="entry name" value="Asn_synthase"/>
</dbReference>
<protein>
    <recommendedName>
        <fullName evidence="2">asparagine synthase (glutamine-hydrolyzing)</fullName>
        <ecNumber evidence="2">6.3.5.4</ecNumber>
    </recommendedName>
</protein>
<evidence type="ECO:0000313" key="8">
    <source>
        <dbReference type="Proteomes" id="UP000693972"/>
    </source>
</evidence>
<organism evidence="7">
    <name type="scientific">Gymnodinialimonas phycosphaerae</name>
    <dbReference type="NCBI Taxonomy" id="2841589"/>
    <lineage>
        <taxon>Bacteria</taxon>
        <taxon>Pseudomonadati</taxon>
        <taxon>Pseudomonadota</taxon>
        <taxon>Alphaproteobacteria</taxon>
        <taxon>Rhodobacterales</taxon>
        <taxon>Paracoccaceae</taxon>
        <taxon>Gymnodinialimonas</taxon>
    </lineage>
</organism>
<dbReference type="AlphaFoldDB" id="A0A975YH12"/>
<dbReference type="EC" id="6.3.5.4" evidence="2"/>
<feature type="domain" description="Asparagine synthetase" evidence="4">
    <location>
        <begin position="242"/>
        <end position="590"/>
    </location>
</feature>
<dbReference type="PANTHER" id="PTHR43284">
    <property type="entry name" value="ASPARAGINE SYNTHETASE (GLUTAMINE-HYDROLYZING)"/>
    <property type="match status" value="1"/>
</dbReference>
<dbReference type="Pfam" id="PF13537">
    <property type="entry name" value="GATase_7"/>
    <property type="match status" value="1"/>
</dbReference>
<reference evidence="7 8" key="1">
    <citation type="submission" date="2021-07" db="EMBL/GenBank/DDBJ databases">
        <title>Karlodiniumbacter phycospheric gen. nov., sp. nov., a phycosphere bacterium isolated from karlodinium veneficum.</title>
        <authorList>
            <person name="Peng Y."/>
            <person name="Jiang L."/>
            <person name="Lee J."/>
        </authorList>
    </citation>
    <scope>NUCLEOTIDE SEQUENCE</scope>
    <source>
        <strain evidence="7 8">N5</strain>
    </source>
</reference>
<evidence type="ECO:0000256" key="2">
    <source>
        <dbReference type="ARBA" id="ARBA00012737"/>
    </source>
</evidence>